<keyword evidence="5" id="KW-0012">Acyltransferase</keyword>
<keyword evidence="8" id="KW-0378">Hydrolase</keyword>
<dbReference type="RefSeq" id="WP_135433440.1">
    <property type="nucleotide sequence ID" value="NZ_RPEM01000015.1"/>
</dbReference>
<comment type="subunit">
    <text evidence="3">Forms a 24-polypeptide structural core with octahedral symmetry.</text>
</comment>
<dbReference type="SUPFAM" id="SSF53474">
    <property type="entry name" value="alpha/beta-Hydrolases"/>
    <property type="match status" value="1"/>
</dbReference>
<dbReference type="PRINTS" id="PR00111">
    <property type="entry name" value="ABHYDROLASE"/>
</dbReference>
<dbReference type="PROSITE" id="PS51826">
    <property type="entry name" value="PSBD"/>
    <property type="match status" value="1"/>
</dbReference>
<dbReference type="GO" id="GO:0016787">
    <property type="term" value="F:hydrolase activity"/>
    <property type="evidence" value="ECO:0007669"/>
    <property type="project" value="UniProtKB-KW"/>
</dbReference>
<feature type="domain" description="Lipoyl-binding" evidence="6">
    <location>
        <begin position="3"/>
        <end position="78"/>
    </location>
</feature>
<proteinExistence type="inferred from homology"/>
<dbReference type="Gene3D" id="2.40.50.100">
    <property type="match status" value="1"/>
</dbReference>
<keyword evidence="4" id="KW-0808">Transferase</keyword>
<evidence type="ECO:0000259" key="7">
    <source>
        <dbReference type="PROSITE" id="PS51826"/>
    </source>
</evidence>
<dbReference type="InterPro" id="IPR000089">
    <property type="entry name" value="Biotin_lipoyl"/>
</dbReference>
<dbReference type="PRINTS" id="PR00412">
    <property type="entry name" value="EPOXHYDRLASE"/>
</dbReference>
<dbReference type="InterPro" id="IPR036625">
    <property type="entry name" value="E3-bd_dom_sf"/>
</dbReference>
<evidence type="ECO:0000259" key="6">
    <source>
        <dbReference type="PROSITE" id="PS50968"/>
    </source>
</evidence>
<dbReference type="Gene3D" id="3.40.50.1820">
    <property type="entry name" value="alpha/beta hydrolase"/>
    <property type="match status" value="1"/>
</dbReference>
<evidence type="ECO:0000256" key="2">
    <source>
        <dbReference type="ARBA" id="ARBA00007317"/>
    </source>
</evidence>
<dbReference type="PROSITE" id="PS50968">
    <property type="entry name" value="BIOTINYL_LIPOYL"/>
    <property type="match status" value="1"/>
</dbReference>
<comment type="similarity">
    <text evidence="2">Belongs to the 2-oxoacid dehydrogenase family.</text>
</comment>
<dbReference type="InterPro" id="IPR004167">
    <property type="entry name" value="PSBD"/>
</dbReference>
<dbReference type="Pfam" id="PF02817">
    <property type="entry name" value="E3_binding"/>
    <property type="match status" value="1"/>
</dbReference>
<dbReference type="InterPro" id="IPR011053">
    <property type="entry name" value="Single_hybrid_motif"/>
</dbReference>
<feature type="domain" description="Peripheral subunit-binding (PSBD)" evidence="7">
    <location>
        <begin position="119"/>
        <end position="156"/>
    </location>
</feature>
<dbReference type="InterPro" id="IPR050743">
    <property type="entry name" value="2-oxoacid_DH_E2_comp"/>
</dbReference>
<dbReference type="Proteomes" id="UP000297741">
    <property type="component" value="Unassembled WGS sequence"/>
</dbReference>
<comment type="caution">
    <text evidence="8">The sequence shown here is derived from an EMBL/GenBank/DDBJ whole genome shotgun (WGS) entry which is preliminary data.</text>
</comment>
<evidence type="ECO:0000256" key="4">
    <source>
        <dbReference type="ARBA" id="ARBA00022679"/>
    </source>
</evidence>
<dbReference type="PANTHER" id="PTHR43178">
    <property type="entry name" value="DIHYDROLIPOAMIDE ACETYLTRANSFERASE COMPONENT OF PYRUVATE DEHYDROGENASE COMPLEX"/>
    <property type="match status" value="1"/>
</dbReference>
<dbReference type="PANTHER" id="PTHR43178:SF5">
    <property type="entry name" value="LIPOAMIDE ACYLTRANSFERASE COMPONENT OF BRANCHED-CHAIN ALPHA-KETO ACID DEHYDROGENASE COMPLEX, MITOCHONDRIAL"/>
    <property type="match status" value="1"/>
</dbReference>
<evidence type="ECO:0000256" key="3">
    <source>
        <dbReference type="ARBA" id="ARBA00011484"/>
    </source>
</evidence>
<evidence type="ECO:0000313" key="8">
    <source>
        <dbReference type="EMBL" id="TGD41755.1"/>
    </source>
</evidence>
<dbReference type="EMBL" id="RPEM01000015">
    <property type="protein sequence ID" value="TGD41755.1"/>
    <property type="molecule type" value="Genomic_DNA"/>
</dbReference>
<dbReference type="SUPFAM" id="SSF47005">
    <property type="entry name" value="Peripheral subunit-binding domain of 2-oxo acid dehydrogenase complex"/>
    <property type="match status" value="1"/>
</dbReference>
<evidence type="ECO:0000313" key="9">
    <source>
        <dbReference type="Proteomes" id="UP000297741"/>
    </source>
</evidence>
<comment type="cofactor">
    <cofactor evidence="1">
        <name>(R)-lipoate</name>
        <dbReference type="ChEBI" id="CHEBI:83088"/>
    </cofactor>
</comment>
<accession>A0ABY2KHI0</accession>
<dbReference type="Pfam" id="PF12697">
    <property type="entry name" value="Abhydrolase_6"/>
    <property type="match status" value="1"/>
</dbReference>
<sequence>MGLTVLTLPRLGETMEEARVTDWLVAPGQTYARGDVLLEVETDKTVVEVPALASGVMRAHLVGPGDIVEIGQVIAEVESDTVAALLPKEGLTELPAIPTVVDVPKKPPTAAASAGPNLRASPRARRMAQGSKLDLQSVAGTGPRGRVTGADVETARQVKPRIAGMACDRQAAGAEAGTVLLLHGLFSTRSAFVGLSARLARAGVQVLAPDLPGHGDSPDASGLAQIEGGLADLIDATAPTGDLYLVGHSMGAILATRLACRFGDRVKRLVLLAPAGLGPRMNQLFLDILCNAETPAALRRGMSILGAGPISDAALGLELAMLRKHRASQLALARELSTGGVQQIDIADELDAIATPVRALFGTADAVLDWQDSARLPVRAAIHLRAGAGHLPHLGAEAIVEEMLFG</sequence>
<dbReference type="SUPFAM" id="SSF51230">
    <property type="entry name" value="Single hybrid motif"/>
    <property type="match status" value="1"/>
</dbReference>
<dbReference type="CDD" id="cd06849">
    <property type="entry name" value="lipoyl_domain"/>
    <property type="match status" value="1"/>
</dbReference>
<dbReference type="InterPro" id="IPR000073">
    <property type="entry name" value="AB_hydrolase_1"/>
</dbReference>
<keyword evidence="9" id="KW-1185">Reference proteome</keyword>
<evidence type="ECO:0000256" key="1">
    <source>
        <dbReference type="ARBA" id="ARBA00001938"/>
    </source>
</evidence>
<dbReference type="InterPro" id="IPR029058">
    <property type="entry name" value="AB_hydrolase_fold"/>
</dbReference>
<dbReference type="Gene3D" id="4.10.320.10">
    <property type="entry name" value="E3-binding domain"/>
    <property type="match status" value="1"/>
</dbReference>
<evidence type="ECO:0000256" key="5">
    <source>
        <dbReference type="ARBA" id="ARBA00023315"/>
    </source>
</evidence>
<protein>
    <submittedName>
        <fullName evidence="8">Alpha/beta fold hydrolase</fullName>
    </submittedName>
</protein>
<dbReference type="Pfam" id="PF00364">
    <property type="entry name" value="Biotin_lipoyl"/>
    <property type="match status" value="1"/>
</dbReference>
<gene>
    <name evidence="8" type="ORF">EEB11_17180</name>
</gene>
<organism evidence="8 9">
    <name type="scientific">Pseudotabrizicola sediminis</name>
    <dbReference type="NCBI Taxonomy" id="2486418"/>
    <lineage>
        <taxon>Bacteria</taxon>
        <taxon>Pseudomonadati</taxon>
        <taxon>Pseudomonadota</taxon>
        <taxon>Alphaproteobacteria</taxon>
        <taxon>Rhodobacterales</taxon>
        <taxon>Paracoccaceae</taxon>
        <taxon>Pseudotabrizicola</taxon>
    </lineage>
</organism>
<dbReference type="InterPro" id="IPR000639">
    <property type="entry name" value="Epox_hydrolase-like"/>
</dbReference>
<reference evidence="8 9" key="1">
    <citation type="submission" date="2018-11" db="EMBL/GenBank/DDBJ databases">
        <title>Tabrizicola sp. isolated from sediment of alpine lake.</title>
        <authorList>
            <person name="Liu Z."/>
        </authorList>
    </citation>
    <scope>NUCLEOTIDE SEQUENCE [LARGE SCALE GENOMIC DNA]</scope>
    <source>
        <strain evidence="8 9">DRYC-M-16</strain>
    </source>
</reference>
<name>A0ABY2KHI0_9RHOB</name>